<dbReference type="InterPro" id="IPR051658">
    <property type="entry name" value="UBLCP1"/>
</dbReference>
<dbReference type="GO" id="GO:0004722">
    <property type="term" value="F:protein serine/threonine phosphatase activity"/>
    <property type="evidence" value="ECO:0007669"/>
    <property type="project" value="TreeGrafter"/>
</dbReference>
<reference evidence="2 3" key="1">
    <citation type="submission" date="2022-09" db="EMBL/GenBank/DDBJ databases">
        <authorList>
            <person name="Palmer J.M."/>
        </authorList>
    </citation>
    <scope>NUCLEOTIDE SEQUENCE [LARGE SCALE GENOMIC DNA]</scope>
    <source>
        <strain evidence="2 3">DSM 7382</strain>
    </source>
</reference>
<evidence type="ECO:0000259" key="1">
    <source>
        <dbReference type="Pfam" id="PF03031"/>
    </source>
</evidence>
<dbReference type="Proteomes" id="UP001385951">
    <property type="component" value="Unassembled WGS sequence"/>
</dbReference>
<dbReference type="GO" id="GO:0005634">
    <property type="term" value="C:nucleus"/>
    <property type="evidence" value="ECO:0007669"/>
    <property type="project" value="TreeGrafter"/>
</dbReference>
<dbReference type="AlphaFoldDB" id="A0AAW0GSM6"/>
<sequence>MFTVFSTRDGRPHKHSVKALQIIWNHFPQFGAHNTIHIDDLGRNFALNPNQGLKISAFKDAHTPQAMADRELDKVSRYMVHLANTHRDFTNVNHKDWKHVVRRLPPPQ</sequence>
<organism evidence="2 3">
    <name type="scientific">Cerrena zonata</name>
    <dbReference type="NCBI Taxonomy" id="2478898"/>
    <lineage>
        <taxon>Eukaryota</taxon>
        <taxon>Fungi</taxon>
        <taxon>Dikarya</taxon>
        <taxon>Basidiomycota</taxon>
        <taxon>Agaricomycotina</taxon>
        <taxon>Agaricomycetes</taxon>
        <taxon>Polyporales</taxon>
        <taxon>Cerrenaceae</taxon>
        <taxon>Cerrena</taxon>
    </lineage>
</organism>
<gene>
    <name evidence="2" type="ORF">QCA50_003600</name>
</gene>
<dbReference type="Pfam" id="PF03031">
    <property type="entry name" value="NIF"/>
    <property type="match status" value="1"/>
</dbReference>
<dbReference type="InterPro" id="IPR004274">
    <property type="entry name" value="FCP1_dom"/>
</dbReference>
<dbReference type="Gene3D" id="3.40.50.1000">
    <property type="entry name" value="HAD superfamily/HAD-like"/>
    <property type="match status" value="1"/>
</dbReference>
<feature type="domain" description="FCP1 homology" evidence="1">
    <location>
        <begin position="14"/>
        <end position="88"/>
    </location>
</feature>
<dbReference type="PANTHER" id="PTHR48493">
    <property type="entry name" value="UBIQUITIN-LIKE DOMAIN-CONTAINING CTD PHOSPHATASE 1"/>
    <property type="match status" value="1"/>
</dbReference>
<dbReference type="GO" id="GO:0090364">
    <property type="term" value="P:regulation of proteasome assembly"/>
    <property type="evidence" value="ECO:0007669"/>
    <property type="project" value="InterPro"/>
</dbReference>
<evidence type="ECO:0000313" key="2">
    <source>
        <dbReference type="EMBL" id="KAK7694024.1"/>
    </source>
</evidence>
<keyword evidence="3" id="KW-1185">Reference proteome</keyword>
<dbReference type="EMBL" id="JASBNA010000003">
    <property type="protein sequence ID" value="KAK7694024.1"/>
    <property type="molecule type" value="Genomic_DNA"/>
</dbReference>
<name>A0AAW0GSM6_9APHY</name>
<accession>A0AAW0GSM6</accession>
<dbReference type="PANTHER" id="PTHR48493:SF1">
    <property type="entry name" value="UBIQUITIN-LIKE DOMAIN-CONTAINING CTD PHOSPHATASE 1"/>
    <property type="match status" value="1"/>
</dbReference>
<protein>
    <recommendedName>
        <fullName evidence="1">FCP1 homology domain-containing protein</fullName>
    </recommendedName>
</protein>
<dbReference type="InterPro" id="IPR023214">
    <property type="entry name" value="HAD_sf"/>
</dbReference>
<evidence type="ECO:0000313" key="3">
    <source>
        <dbReference type="Proteomes" id="UP001385951"/>
    </source>
</evidence>
<comment type="caution">
    <text evidence="2">The sequence shown here is derived from an EMBL/GenBank/DDBJ whole genome shotgun (WGS) entry which is preliminary data.</text>
</comment>
<proteinExistence type="predicted"/>